<keyword evidence="2" id="KW-1185">Reference proteome</keyword>
<dbReference type="EMBL" id="JXXN02006234">
    <property type="protein sequence ID" value="THD19514.1"/>
    <property type="molecule type" value="Genomic_DNA"/>
</dbReference>
<evidence type="ECO:0008006" key="3">
    <source>
        <dbReference type="Google" id="ProtNLM"/>
    </source>
</evidence>
<proteinExistence type="predicted"/>
<dbReference type="AlphaFoldDB" id="A0A4E0QYW3"/>
<protein>
    <recommendedName>
        <fullName evidence="3">F5/8 type C domain-containing protein</fullName>
    </recommendedName>
</protein>
<dbReference type="Proteomes" id="UP000230066">
    <property type="component" value="Unassembled WGS sequence"/>
</dbReference>
<sequence length="542" mass="61557">MNTKSDAGIIFYFQIAILINVTTASIQTRSSLQCTISTGKTRIEKSRLLYNTSADNDGSVRQKRDVQGIHMSVTNFTGNLRMNKPESTTIKISVPPMRIIRESSLSVACPKSLNSNKPQCTVKVVRLTNGMVVDFKASVQNFTEFNAAQQNRVKINFMEITSAGEKNAQSLLAIIVEIEVRLTHCAEIQTNSSVDIRIEGRFEGNQMNETLSVGILKEQRPITELRLVMQTNTLDVYPGDTMVLNAILKNTEISQGECRSVVLVLHNSAWVSDVHLTHRNKKTTLNKTDIRRMDIMTGELFTDDTWNVTVNVQFNQTFDFSKNSRLEILSLTLMVFCELEHPIDGHEQALTYGIRNVVLHSASDQFTDLVDHRSDKVGDCQLTTWSSAYPISHWLSTAYVTDELLARLPFDWRHWTILLGIMSDLHYIRIDIKRMEVQAFAGSISFTTDGLAFSAIGEEKFFADHGDTFTCVFRWPIRARGIRIVPKRDVIRQNISPASIRLYGIKLGRDNYQFVCYDGIYHQNQKVGVWAREIGDRRHSFN</sequence>
<evidence type="ECO:0000313" key="1">
    <source>
        <dbReference type="EMBL" id="THD19514.1"/>
    </source>
</evidence>
<evidence type="ECO:0000313" key="2">
    <source>
        <dbReference type="Proteomes" id="UP000230066"/>
    </source>
</evidence>
<accession>A0A4E0QYW3</accession>
<reference evidence="1" key="1">
    <citation type="submission" date="2019-03" db="EMBL/GenBank/DDBJ databases">
        <title>Improved annotation for the trematode Fasciola hepatica.</title>
        <authorList>
            <person name="Choi Y.-J."/>
            <person name="Martin J."/>
            <person name="Mitreva M."/>
        </authorList>
    </citation>
    <scope>NUCLEOTIDE SEQUENCE [LARGE SCALE GENOMIC DNA]</scope>
</reference>
<gene>
    <name evidence="1" type="ORF">D915_009814</name>
</gene>
<name>A0A4E0QYW3_FASHE</name>
<organism evidence="1 2">
    <name type="scientific">Fasciola hepatica</name>
    <name type="common">Liver fluke</name>
    <dbReference type="NCBI Taxonomy" id="6192"/>
    <lineage>
        <taxon>Eukaryota</taxon>
        <taxon>Metazoa</taxon>
        <taxon>Spiralia</taxon>
        <taxon>Lophotrochozoa</taxon>
        <taxon>Platyhelminthes</taxon>
        <taxon>Trematoda</taxon>
        <taxon>Digenea</taxon>
        <taxon>Plagiorchiida</taxon>
        <taxon>Echinostomata</taxon>
        <taxon>Echinostomatoidea</taxon>
        <taxon>Fasciolidae</taxon>
        <taxon>Fasciola</taxon>
    </lineage>
</organism>
<comment type="caution">
    <text evidence="1">The sequence shown here is derived from an EMBL/GenBank/DDBJ whole genome shotgun (WGS) entry which is preliminary data.</text>
</comment>